<accession>Q2JGJ1</accession>
<accession>A0A1X1PZM7</accession>
<keyword evidence="1" id="KW-0560">Oxidoreductase</keyword>
<dbReference type="STRING" id="106370.Francci3_0212"/>
<dbReference type="EC" id="1.14.13.-" evidence="1"/>
<proteinExistence type="predicted"/>
<dbReference type="Gene3D" id="3.10.20.270">
    <property type="entry name" value="TmoB-like"/>
    <property type="match status" value="1"/>
</dbReference>
<evidence type="ECO:0000313" key="1">
    <source>
        <dbReference type="EMBL" id="ABD09601.1"/>
    </source>
</evidence>
<organism evidence="1 2">
    <name type="scientific">Frankia casuarinae (strain DSM 45818 / CECT 9043 / HFP020203 / CcI3)</name>
    <dbReference type="NCBI Taxonomy" id="106370"/>
    <lineage>
        <taxon>Bacteria</taxon>
        <taxon>Bacillati</taxon>
        <taxon>Actinomycetota</taxon>
        <taxon>Actinomycetes</taxon>
        <taxon>Frankiales</taxon>
        <taxon>Frankiaceae</taxon>
        <taxon>Frankia</taxon>
    </lineage>
</organism>
<dbReference type="AlphaFoldDB" id="Q2JGJ1"/>
<dbReference type="CDD" id="cd17042">
    <property type="entry name" value="Ubl_TmoB"/>
    <property type="match status" value="1"/>
</dbReference>
<dbReference type="eggNOG" id="ENOG5033G37">
    <property type="taxonomic scope" value="Bacteria"/>
</dbReference>
<dbReference type="InterPro" id="IPR036713">
    <property type="entry name" value="TmoB-like_sf"/>
</dbReference>
<protein>
    <submittedName>
        <fullName evidence="1">Toluene 4-monooxygenase protein B</fullName>
        <ecNumber evidence="1">1.14.13.-</ecNumber>
    </submittedName>
</protein>
<dbReference type="InterPro" id="IPR009355">
    <property type="entry name" value="Toluene_mOase_B"/>
</dbReference>
<keyword evidence="2" id="KW-1185">Reference proteome</keyword>
<dbReference type="Proteomes" id="UP000001937">
    <property type="component" value="Chromosome"/>
</dbReference>
<dbReference type="RefSeq" id="WP_011434681.1">
    <property type="nucleotide sequence ID" value="NC_007777.1"/>
</dbReference>
<reference evidence="1 2" key="1">
    <citation type="journal article" date="2007" name="Genome Res.">
        <title>Genome characteristics of facultatively symbiotic Frankia sp. strains reflect host range and host plant biogeography.</title>
        <authorList>
            <person name="Normand P."/>
            <person name="Lapierre P."/>
            <person name="Tisa L.S."/>
            <person name="Gogarten J.P."/>
            <person name="Alloisio N."/>
            <person name="Bagnarol E."/>
            <person name="Bassi C.A."/>
            <person name="Berry A.M."/>
            <person name="Bickhart D.M."/>
            <person name="Choisne N."/>
            <person name="Couloux A."/>
            <person name="Cournoyer B."/>
            <person name="Cruveiller S."/>
            <person name="Daubin V."/>
            <person name="Demange N."/>
            <person name="Francino M.P."/>
            <person name="Goltsman E."/>
            <person name="Huang Y."/>
            <person name="Kopp O.R."/>
            <person name="Labarre L."/>
            <person name="Lapidus A."/>
            <person name="Lavire C."/>
            <person name="Marechal J."/>
            <person name="Martinez M."/>
            <person name="Mastronunzio J.E."/>
            <person name="Mullin B.C."/>
            <person name="Niemann J."/>
            <person name="Pujic P."/>
            <person name="Rawnsley T."/>
            <person name="Rouy Z."/>
            <person name="Schenowitz C."/>
            <person name="Sellstedt A."/>
            <person name="Tavares F."/>
            <person name="Tomkins J.P."/>
            <person name="Vallenet D."/>
            <person name="Valverde C."/>
            <person name="Wall L.G."/>
            <person name="Wang Y."/>
            <person name="Medigue C."/>
            <person name="Benson D.R."/>
        </authorList>
    </citation>
    <scope>NUCLEOTIDE SEQUENCE [LARGE SCALE GENOMIC DNA]</scope>
    <source>
        <strain evidence="2">DSM 45818 / CECT 9043 / CcI3</strain>
    </source>
</reference>
<dbReference type="HOGENOM" id="CLU_178293_0_0_11"/>
<evidence type="ECO:0000313" key="2">
    <source>
        <dbReference type="Proteomes" id="UP000001937"/>
    </source>
</evidence>
<dbReference type="GO" id="GO:0016491">
    <property type="term" value="F:oxidoreductase activity"/>
    <property type="evidence" value="ECO:0007669"/>
    <property type="project" value="UniProtKB-KW"/>
</dbReference>
<dbReference type="Pfam" id="PF06234">
    <property type="entry name" value="TmoB"/>
    <property type="match status" value="1"/>
</dbReference>
<dbReference type="EMBL" id="CP000249">
    <property type="protein sequence ID" value="ABD09601.1"/>
    <property type="molecule type" value="Genomic_DNA"/>
</dbReference>
<dbReference type="OrthoDB" id="3217472at2"/>
<gene>
    <name evidence="1" type="ordered locus">Francci3_0212</name>
</gene>
<name>Q2JGJ1_FRACC</name>
<sequence>MALLPLSAVFEHDFVSLLVAVDDADTVEVVGQKIAHHVVGRRLPASDAPVGIRHNGQVLAREARIGEAGVGPLDHVEAFFDE</sequence>
<dbReference type="KEGG" id="fra:Francci3_0212"/>
<dbReference type="SUPFAM" id="SSF110814">
    <property type="entry name" value="TmoB-like"/>
    <property type="match status" value="1"/>
</dbReference>